<comment type="cofactor">
    <cofactor evidence="1">
        <name>FAD</name>
        <dbReference type="ChEBI" id="CHEBI:57692"/>
    </cofactor>
</comment>
<evidence type="ECO:0000259" key="11">
    <source>
        <dbReference type="Pfam" id="PF02852"/>
    </source>
</evidence>
<dbReference type="AlphaFoldDB" id="A0A1M5NDD1"/>
<dbReference type="Pfam" id="PF02852">
    <property type="entry name" value="Pyr_redox_dim"/>
    <property type="match status" value="1"/>
</dbReference>
<dbReference type="FunFam" id="3.30.390.30:FF:000001">
    <property type="entry name" value="Dihydrolipoyl dehydrogenase"/>
    <property type="match status" value="1"/>
</dbReference>
<dbReference type="Pfam" id="PF07992">
    <property type="entry name" value="Pyr_redox_2"/>
    <property type="match status" value="1"/>
</dbReference>
<keyword evidence="8 9" id="KW-0676">Redox-active center</keyword>
<proteinExistence type="inferred from homology"/>
<feature type="transmembrane region" description="Helical" evidence="10">
    <location>
        <begin position="200"/>
        <end position="219"/>
    </location>
</feature>
<dbReference type="GO" id="GO:0050660">
    <property type="term" value="F:flavin adenine dinucleotide binding"/>
    <property type="evidence" value="ECO:0007669"/>
    <property type="project" value="TreeGrafter"/>
</dbReference>
<evidence type="ECO:0000313" key="15">
    <source>
        <dbReference type="Proteomes" id="UP000199758"/>
    </source>
</evidence>
<dbReference type="GO" id="GO:0005886">
    <property type="term" value="C:plasma membrane"/>
    <property type="evidence" value="ECO:0007669"/>
    <property type="project" value="UniProtKB-ARBA"/>
</dbReference>
<feature type="transmembrane region" description="Helical" evidence="10">
    <location>
        <begin position="240"/>
        <end position="259"/>
    </location>
</feature>
<keyword evidence="14" id="KW-0670">Pyruvate</keyword>
<evidence type="ECO:0000256" key="10">
    <source>
        <dbReference type="SAM" id="Phobius"/>
    </source>
</evidence>
<keyword evidence="10" id="KW-1133">Transmembrane helix</keyword>
<evidence type="ECO:0000256" key="6">
    <source>
        <dbReference type="ARBA" id="ARBA00023002"/>
    </source>
</evidence>
<dbReference type="OrthoDB" id="9800167at2"/>
<dbReference type="InterPro" id="IPR023753">
    <property type="entry name" value="FAD/NAD-binding_dom"/>
</dbReference>
<evidence type="ECO:0000259" key="12">
    <source>
        <dbReference type="Pfam" id="PF07992"/>
    </source>
</evidence>
<keyword evidence="6 9" id="KW-0560">Oxidoreductase</keyword>
<reference evidence="14 15" key="1">
    <citation type="submission" date="2016-11" db="EMBL/GenBank/DDBJ databases">
        <authorList>
            <person name="Jaros S."/>
            <person name="Januszkiewicz K."/>
            <person name="Wedrychowicz H."/>
        </authorList>
    </citation>
    <scope>NUCLEOTIDE SEQUENCE [LARGE SCALE GENOMIC DNA]</scope>
    <source>
        <strain evidence="14 15">CGMCC 1.7049</strain>
    </source>
</reference>
<evidence type="ECO:0000256" key="4">
    <source>
        <dbReference type="ARBA" id="ARBA00022827"/>
    </source>
</evidence>
<gene>
    <name evidence="14" type="ORF">SAMN04488068_1790</name>
</gene>
<name>A0A1M5NDD1_9GAMM</name>
<dbReference type="PANTHER" id="PTHR43014">
    <property type="entry name" value="MERCURIC REDUCTASE"/>
    <property type="match status" value="1"/>
</dbReference>
<sequence length="716" mass="78258">MTMRRLLLLAAVIAAIAAFVAFDLGRWMSLEALQQQRSALLAIRDAQPLTTALVYFLVYVLATALSLPGAVVLTLAGGAIFGLVWGTLLVSFASTIGATAAFLTARYLLRDAIQARYGDRLKAINAGIERDGAFYLFTLRLVPLFPFFLINLLLGLSSMPARRFFWVSQIGMFAGTLVYVNAGTQLAELRSLSGILSPSLIAAFVLLGVFPWLTNTLLASLRRRRVYAGFKRPRRYDRNLIVIGAGSAGLVSAYIAAAVKARVTLIEKHRMGGDCLNTGCVPSKALIRTAHLAHELRSAGDYGIVDTQGRIDFAAVMQRVQRVVQAVAPHDSVERYESLGVECLQGEAQLIDPWTVEVAGRRLTARNIVIATGARPQVPPIPGLDQIPYLTSDTVWSLRECPRRLLVLGGGPIGCELAQAFARLGADVTQVEMQMRLLIREDVEVSSLIEARFAAEGLRVLTGTRAVAIEPGHDGGHRLIAERAGERIVVEFDQIIVAVGRVARLEGFGLDRLGIRCGRTVEVNEFLQTSMPNIYACGDVAGPYQFTHTAAHMAWYAAVNSLFAPLLTARGGPFRVDYSVIPWATFCDPEVARVGLNEIEAGERGVAFEVTRYPLDDLDRAIVDGRTDGFVKVLTVPGKDRILGVTIVGAAAADLIAEYVLAMRHGIGLNQILATIHIYPTRAEANKYVAGRWKQAHQPERLLRWVARFHQWRRGD</sequence>
<dbReference type="PRINTS" id="PR00411">
    <property type="entry name" value="PNDRDTASEI"/>
</dbReference>
<dbReference type="SUPFAM" id="SSF55424">
    <property type="entry name" value="FAD/NAD-linked reductases, dimerisation (C-terminal) domain"/>
    <property type="match status" value="1"/>
</dbReference>
<evidence type="ECO:0000256" key="5">
    <source>
        <dbReference type="ARBA" id="ARBA00022857"/>
    </source>
</evidence>
<feature type="transmembrane region" description="Helical" evidence="10">
    <location>
        <begin position="163"/>
        <end position="180"/>
    </location>
</feature>
<feature type="domain" description="Pyridine nucleotide-disulphide oxidoreductase dimerisation" evidence="11">
    <location>
        <begin position="581"/>
        <end position="687"/>
    </location>
</feature>
<accession>A0A1M5NDD1</accession>
<dbReference type="STRING" id="490188.SAMN04488068_1790"/>
<feature type="transmembrane region" description="Helical" evidence="10">
    <location>
        <begin position="53"/>
        <end position="76"/>
    </location>
</feature>
<dbReference type="PANTHER" id="PTHR43014:SF2">
    <property type="entry name" value="MERCURIC REDUCTASE"/>
    <property type="match status" value="1"/>
</dbReference>
<evidence type="ECO:0000313" key="14">
    <source>
        <dbReference type="EMBL" id="SHG87465.1"/>
    </source>
</evidence>
<evidence type="ECO:0000256" key="8">
    <source>
        <dbReference type="ARBA" id="ARBA00023284"/>
    </source>
</evidence>
<comment type="similarity">
    <text evidence="2 9">Belongs to the class-I pyridine nucleotide-disulfide oxidoreductase family.</text>
</comment>
<feature type="transmembrane region" description="Helical" evidence="10">
    <location>
        <begin position="83"/>
        <end position="109"/>
    </location>
</feature>
<dbReference type="InterPro" id="IPR016156">
    <property type="entry name" value="FAD/NAD-linked_Rdtase_dimer_sf"/>
</dbReference>
<dbReference type="Proteomes" id="UP000199758">
    <property type="component" value="Unassembled WGS sequence"/>
</dbReference>
<dbReference type="Pfam" id="PF09335">
    <property type="entry name" value="VTT_dom"/>
    <property type="match status" value="1"/>
</dbReference>
<keyword evidence="5" id="KW-0521">NADP</keyword>
<keyword evidence="15" id="KW-1185">Reference proteome</keyword>
<dbReference type="GO" id="GO:0003955">
    <property type="term" value="F:NAD(P)H dehydrogenase (quinone) activity"/>
    <property type="evidence" value="ECO:0007669"/>
    <property type="project" value="TreeGrafter"/>
</dbReference>
<evidence type="ECO:0000256" key="3">
    <source>
        <dbReference type="ARBA" id="ARBA00022630"/>
    </source>
</evidence>
<keyword evidence="4 9" id="KW-0274">FAD</keyword>
<dbReference type="Gene3D" id="3.50.50.60">
    <property type="entry name" value="FAD/NAD(P)-binding domain"/>
    <property type="match status" value="2"/>
</dbReference>
<dbReference type="Gene3D" id="3.30.390.30">
    <property type="match status" value="1"/>
</dbReference>
<evidence type="ECO:0000256" key="7">
    <source>
        <dbReference type="ARBA" id="ARBA00023157"/>
    </source>
</evidence>
<dbReference type="EMBL" id="FQWZ01000003">
    <property type="protein sequence ID" value="SHG87465.1"/>
    <property type="molecule type" value="Genomic_DNA"/>
</dbReference>
<dbReference type="PROSITE" id="PS00076">
    <property type="entry name" value="PYRIDINE_REDOX_1"/>
    <property type="match status" value="1"/>
</dbReference>
<dbReference type="RefSeq" id="WP_072896584.1">
    <property type="nucleotide sequence ID" value="NZ_FQWZ01000003.1"/>
</dbReference>
<dbReference type="InterPro" id="IPR032816">
    <property type="entry name" value="VTT_dom"/>
</dbReference>
<feature type="transmembrane region" description="Helical" evidence="10">
    <location>
        <begin position="134"/>
        <end position="156"/>
    </location>
</feature>
<evidence type="ECO:0000259" key="13">
    <source>
        <dbReference type="Pfam" id="PF09335"/>
    </source>
</evidence>
<dbReference type="PRINTS" id="PR00368">
    <property type="entry name" value="FADPNR"/>
</dbReference>
<evidence type="ECO:0000256" key="1">
    <source>
        <dbReference type="ARBA" id="ARBA00001974"/>
    </source>
</evidence>
<feature type="domain" description="FAD/NAD(P)-binding" evidence="12">
    <location>
        <begin position="239"/>
        <end position="554"/>
    </location>
</feature>
<keyword evidence="10" id="KW-0812">Transmembrane</keyword>
<dbReference type="InterPro" id="IPR004099">
    <property type="entry name" value="Pyr_nucl-diS_OxRdtase_dimer"/>
</dbReference>
<evidence type="ECO:0000256" key="9">
    <source>
        <dbReference type="RuleBase" id="RU003691"/>
    </source>
</evidence>
<dbReference type="SUPFAM" id="SSF51905">
    <property type="entry name" value="FAD/NAD(P)-binding domain"/>
    <property type="match status" value="1"/>
</dbReference>
<keyword evidence="10" id="KW-0472">Membrane</keyword>
<dbReference type="InterPro" id="IPR012999">
    <property type="entry name" value="Pyr_OxRdtase_I_AS"/>
</dbReference>
<protein>
    <submittedName>
        <fullName evidence="14">Pyruvate/2-oxoglutarate dehydrogenase complex, dihydrolipoamide dehydrogenase (E3) component</fullName>
    </submittedName>
</protein>
<keyword evidence="7" id="KW-1015">Disulfide bond</keyword>
<dbReference type="InterPro" id="IPR036188">
    <property type="entry name" value="FAD/NAD-bd_sf"/>
</dbReference>
<organism evidence="14 15">
    <name type="scientific">Hydrocarboniphaga daqingensis</name>
    <dbReference type="NCBI Taxonomy" id="490188"/>
    <lineage>
        <taxon>Bacteria</taxon>
        <taxon>Pseudomonadati</taxon>
        <taxon>Pseudomonadota</taxon>
        <taxon>Gammaproteobacteria</taxon>
        <taxon>Nevskiales</taxon>
        <taxon>Nevskiaceae</taxon>
        <taxon>Hydrocarboniphaga</taxon>
    </lineage>
</organism>
<feature type="domain" description="VTT" evidence="13">
    <location>
        <begin position="71"/>
        <end position="184"/>
    </location>
</feature>
<keyword evidence="3 9" id="KW-0285">Flavoprotein</keyword>
<evidence type="ECO:0000256" key="2">
    <source>
        <dbReference type="ARBA" id="ARBA00007532"/>
    </source>
</evidence>
<dbReference type="GO" id="GO:0016668">
    <property type="term" value="F:oxidoreductase activity, acting on a sulfur group of donors, NAD(P) as acceptor"/>
    <property type="evidence" value="ECO:0007669"/>
    <property type="project" value="InterPro"/>
</dbReference>